<protein>
    <recommendedName>
        <fullName evidence="1">SET domain-containing protein</fullName>
    </recommendedName>
</protein>
<name>A0AAD5UE73_9FUNG</name>
<dbReference type="SUPFAM" id="SSF82199">
    <property type="entry name" value="SET domain"/>
    <property type="match status" value="1"/>
</dbReference>
<dbReference type="SMART" id="SM00317">
    <property type="entry name" value="SET"/>
    <property type="match status" value="1"/>
</dbReference>
<dbReference type="Proteomes" id="UP001210925">
    <property type="component" value="Unassembled WGS sequence"/>
</dbReference>
<dbReference type="Gene3D" id="1.10.220.160">
    <property type="match status" value="1"/>
</dbReference>
<evidence type="ECO:0000313" key="2">
    <source>
        <dbReference type="EMBL" id="KAJ3255699.1"/>
    </source>
</evidence>
<dbReference type="PANTHER" id="PTHR12197:SF282">
    <property type="entry name" value="SET DOMAIN-CONTAINING PROTEIN"/>
    <property type="match status" value="1"/>
</dbReference>
<evidence type="ECO:0000313" key="3">
    <source>
        <dbReference type="Proteomes" id="UP001210925"/>
    </source>
</evidence>
<dbReference type="PROSITE" id="PS50280">
    <property type="entry name" value="SET"/>
    <property type="match status" value="1"/>
</dbReference>
<dbReference type="Gene3D" id="2.170.270.10">
    <property type="entry name" value="SET domain"/>
    <property type="match status" value="1"/>
</dbReference>
<dbReference type="AlphaFoldDB" id="A0AAD5UE73"/>
<proteinExistence type="predicted"/>
<dbReference type="CDD" id="cd20071">
    <property type="entry name" value="SET_SMYD"/>
    <property type="match status" value="1"/>
</dbReference>
<dbReference type="InterPro" id="IPR050869">
    <property type="entry name" value="H3K4_H4K5_MeTrfase"/>
</dbReference>
<dbReference type="InterPro" id="IPR001214">
    <property type="entry name" value="SET_dom"/>
</dbReference>
<evidence type="ECO:0000259" key="1">
    <source>
        <dbReference type="PROSITE" id="PS50280"/>
    </source>
</evidence>
<dbReference type="PANTHER" id="PTHR12197">
    <property type="entry name" value="HISTONE-LYSINE N-METHYLTRANSFERASE SMYD"/>
    <property type="match status" value="1"/>
</dbReference>
<organism evidence="2 3">
    <name type="scientific">Boothiomyces macroporosus</name>
    <dbReference type="NCBI Taxonomy" id="261099"/>
    <lineage>
        <taxon>Eukaryota</taxon>
        <taxon>Fungi</taxon>
        <taxon>Fungi incertae sedis</taxon>
        <taxon>Chytridiomycota</taxon>
        <taxon>Chytridiomycota incertae sedis</taxon>
        <taxon>Chytridiomycetes</taxon>
        <taxon>Rhizophydiales</taxon>
        <taxon>Terramycetaceae</taxon>
        <taxon>Boothiomyces</taxon>
    </lineage>
</organism>
<dbReference type="Pfam" id="PF00856">
    <property type="entry name" value="SET"/>
    <property type="match status" value="1"/>
</dbReference>
<gene>
    <name evidence="2" type="ORF">HK103_006141</name>
</gene>
<accession>A0AAD5UE73</accession>
<dbReference type="Gene3D" id="1.25.40.10">
    <property type="entry name" value="Tetratricopeptide repeat domain"/>
    <property type="match status" value="1"/>
</dbReference>
<dbReference type="EMBL" id="JADGKB010000062">
    <property type="protein sequence ID" value="KAJ3255699.1"/>
    <property type="molecule type" value="Genomic_DNA"/>
</dbReference>
<keyword evidence="3" id="KW-1185">Reference proteome</keyword>
<dbReference type="Gene3D" id="6.10.140.2220">
    <property type="match status" value="1"/>
</dbReference>
<dbReference type="InterPro" id="IPR011990">
    <property type="entry name" value="TPR-like_helical_dom_sf"/>
</dbReference>
<feature type="domain" description="SET" evidence="1">
    <location>
        <begin position="6"/>
        <end position="272"/>
    </location>
</feature>
<reference evidence="2" key="1">
    <citation type="submission" date="2020-05" db="EMBL/GenBank/DDBJ databases">
        <title>Phylogenomic resolution of chytrid fungi.</title>
        <authorList>
            <person name="Stajich J.E."/>
            <person name="Amses K."/>
            <person name="Simmons R."/>
            <person name="Seto K."/>
            <person name="Myers J."/>
            <person name="Bonds A."/>
            <person name="Quandt C.A."/>
            <person name="Barry K."/>
            <person name="Liu P."/>
            <person name="Grigoriev I."/>
            <person name="Longcore J.E."/>
            <person name="James T.Y."/>
        </authorList>
    </citation>
    <scope>NUCLEOTIDE SEQUENCE</scope>
    <source>
        <strain evidence="2">PLAUS21</strain>
    </source>
</reference>
<dbReference type="InterPro" id="IPR046341">
    <property type="entry name" value="SET_dom_sf"/>
</dbReference>
<comment type="caution">
    <text evidence="2">The sequence shown here is derived from an EMBL/GenBank/DDBJ whole genome shotgun (WGS) entry which is preliminary data.</text>
</comment>
<sequence>MSILKERFKSFPIKLQRSKTRGRFAIAEKNLEPGDIVLEEVPTAFVVLKSFAQQYCQVCLSHSKNDQSKQIFGVGNSSTDLITCMDCRKQCYWCSSECKEKDYIHTFGCRYIAELPGIAGAASVDYNLLRLLLYIIVHRHYEQATAFKYQQTEYEILNSLVSHHKSFDSKFKDAVHIACQDLQDSFYKNDFTTINVEDMVKLACRINSNSHAIQDPEGITNSEIGVGMFPLVAMLNHSCAPNAVFVSSHGGKMVVRVVKPVLAGDEICVSYVDLFAPKWERQGKLLTSKFFWCECSRCNYVGGSVDPDLFIDSLLCEQCRNTLNDGYCQSCCKGYGSDYAQGVIAKIGVEDAMDLFKAGMFDSAVIALLQCLATAERLLHPDHYLILTICINLESLYSRLHQFTKSILYSKRAIDVMARIAQNSGLGENLPELSNLYEKYSQLLEICAEGAKEGLIVGEYSATKFKEMANHARTSCYNIRKVCFGKESIITQAVSE</sequence>